<organism evidence="1 2">
    <name type="scientific">Paramecium tetraurelia</name>
    <dbReference type="NCBI Taxonomy" id="5888"/>
    <lineage>
        <taxon>Eukaryota</taxon>
        <taxon>Sar</taxon>
        <taxon>Alveolata</taxon>
        <taxon>Ciliophora</taxon>
        <taxon>Intramacronucleata</taxon>
        <taxon>Oligohymenophorea</taxon>
        <taxon>Peniculida</taxon>
        <taxon>Parameciidae</taxon>
        <taxon>Paramecium</taxon>
    </lineage>
</organism>
<accession>A0BJX0</accession>
<reference evidence="1 2" key="1">
    <citation type="journal article" date="2006" name="Nature">
        <title>Global trends of whole-genome duplications revealed by the ciliate Paramecium tetraurelia.</title>
        <authorList>
            <consortium name="Genoscope"/>
            <person name="Aury J.-M."/>
            <person name="Jaillon O."/>
            <person name="Duret L."/>
            <person name="Noel B."/>
            <person name="Jubin C."/>
            <person name="Porcel B.M."/>
            <person name="Segurens B."/>
            <person name="Daubin V."/>
            <person name="Anthouard V."/>
            <person name="Aiach N."/>
            <person name="Arnaiz O."/>
            <person name="Billaut A."/>
            <person name="Beisson J."/>
            <person name="Blanc I."/>
            <person name="Bouhouche K."/>
            <person name="Camara F."/>
            <person name="Duharcourt S."/>
            <person name="Guigo R."/>
            <person name="Gogendeau D."/>
            <person name="Katinka M."/>
            <person name="Keller A.-M."/>
            <person name="Kissmehl R."/>
            <person name="Klotz C."/>
            <person name="Koll F."/>
            <person name="Le Moue A."/>
            <person name="Lepere C."/>
            <person name="Malinsky S."/>
            <person name="Nowacki M."/>
            <person name="Nowak J.K."/>
            <person name="Plattner H."/>
            <person name="Poulain J."/>
            <person name="Ruiz F."/>
            <person name="Serrano V."/>
            <person name="Zagulski M."/>
            <person name="Dessen P."/>
            <person name="Betermier M."/>
            <person name="Weissenbach J."/>
            <person name="Scarpelli C."/>
            <person name="Schachter V."/>
            <person name="Sperling L."/>
            <person name="Meyer E."/>
            <person name="Cohen J."/>
            <person name="Wincker P."/>
        </authorList>
    </citation>
    <scope>NUCLEOTIDE SEQUENCE [LARGE SCALE GENOMIC DNA]</scope>
    <source>
        <strain evidence="1 2">Stock d4-2</strain>
    </source>
</reference>
<dbReference type="InParanoid" id="A0BJX0"/>
<evidence type="ECO:0000313" key="2">
    <source>
        <dbReference type="Proteomes" id="UP000000600"/>
    </source>
</evidence>
<dbReference type="RefSeq" id="XP_001426235.1">
    <property type="nucleotide sequence ID" value="XM_001426198.1"/>
</dbReference>
<dbReference type="Proteomes" id="UP000000600">
    <property type="component" value="Unassembled WGS sequence"/>
</dbReference>
<evidence type="ECO:0000313" key="1">
    <source>
        <dbReference type="EMBL" id="CAK58837.1"/>
    </source>
</evidence>
<keyword evidence="2" id="KW-1185">Reference proteome</keyword>
<sequence length="166" mass="19594">MEIVQKIYTDQSNFDGIRLMNQKAFELINLALDYDIECHKPKKLEERSVKLNNILKFLNIFNHLDLEKEVKIASIQLAKQQQNSFKDQHNQHFNQFVEKLCQLEEHSEENNINWKSGTLDALVILNYLDCCTSRILEAQVKTLKEIFMEAVKRNQMLQIKGQLQNQ</sequence>
<dbReference type="GeneID" id="5012014"/>
<dbReference type="OrthoDB" id="10586614at2759"/>
<dbReference type="HOGENOM" id="CLU_1605873_0_0_1"/>
<protein>
    <recommendedName>
        <fullName evidence="3">Calponin-homology (CH) domain-containing protein</fullName>
    </recommendedName>
</protein>
<dbReference type="EMBL" id="CT867999">
    <property type="protein sequence ID" value="CAK58837.1"/>
    <property type="molecule type" value="Genomic_DNA"/>
</dbReference>
<proteinExistence type="predicted"/>
<evidence type="ECO:0008006" key="3">
    <source>
        <dbReference type="Google" id="ProtNLM"/>
    </source>
</evidence>
<dbReference type="KEGG" id="ptm:GSPATT00029467001"/>
<gene>
    <name evidence="1" type="ORF">GSPATT00029467001</name>
</gene>
<name>A0BJX0_PARTE</name>
<dbReference type="AlphaFoldDB" id="A0BJX0"/>